<dbReference type="Pfam" id="PF12833">
    <property type="entry name" value="HTH_18"/>
    <property type="match status" value="1"/>
</dbReference>
<dbReference type="Gene3D" id="1.10.10.60">
    <property type="entry name" value="Homeodomain-like"/>
    <property type="match status" value="2"/>
</dbReference>
<evidence type="ECO:0000256" key="3">
    <source>
        <dbReference type="ARBA" id="ARBA00023163"/>
    </source>
</evidence>
<reference evidence="6" key="1">
    <citation type="submission" date="2022-04" db="EMBL/GenBank/DDBJ databases">
        <title>Hymenobacter sp. isolated from the air.</title>
        <authorList>
            <person name="Won M."/>
            <person name="Lee C.-M."/>
            <person name="Woen H.-Y."/>
            <person name="Kwon S.-W."/>
        </authorList>
    </citation>
    <scope>NUCLEOTIDE SEQUENCE</scope>
    <source>
        <strain evidence="6">5420S-77</strain>
        <plasmid evidence="6">unnamed2</plasmid>
    </source>
</reference>
<keyword evidence="4" id="KW-0812">Transmembrane</keyword>
<accession>A0ABY4GD46</accession>
<keyword evidence="6" id="KW-0614">Plasmid</keyword>
<keyword evidence="4" id="KW-0472">Membrane</keyword>
<dbReference type="Proteomes" id="UP000830401">
    <property type="component" value="Plasmid unnamed2"/>
</dbReference>
<evidence type="ECO:0000256" key="4">
    <source>
        <dbReference type="SAM" id="Phobius"/>
    </source>
</evidence>
<keyword evidence="4" id="KW-1133">Transmembrane helix</keyword>
<keyword evidence="2" id="KW-0238">DNA-binding</keyword>
<dbReference type="PANTHER" id="PTHR43280">
    <property type="entry name" value="ARAC-FAMILY TRANSCRIPTIONAL REGULATOR"/>
    <property type="match status" value="1"/>
</dbReference>
<dbReference type="PANTHER" id="PTHR43280:SF29">
    <property type="entry name" value="ARAC-FAMILY TRANSCRIPTIONAL REGULATOR"/>
    <property type="match status" value="1"/>
</dbReference>
<sequence>MLTYQQQQAARPTHGAPALGWLKRLGLGLGLLLLVYVATTTYYHFSTGDVNDAGDVWVALLISLLFYGMSGRAISRSTLLTLQAPPEESATEPAAPRKKYEKTALSSEATTDILLRLRTLMTASTPYRRPDLSLAELATDLHLPPHHLSQVINEQCQQNFFDFINTYRIEEVKRQLQSPDTAHLKLEEIGFAAGFNSKSAFNAAFKKSTQTTPSQFRKSALAQ</sequence>
<evidence type="ECO:0000313" key="6">
    <source>
        <dbReference type="EMBL" id="UOQ68813.1"/>
    </source>
</evidence>
<dbReference type="SUPFAM" id="SSF46689">
    <property type="entry name" value="Homeodomain-like"/>
    <property type="match status" value="1"/>
</dbReference>
<geneLocation type="plasmid" evidence="6 7">
    <name>unnamed2</name>
</geneLocation>
<dbReference type="InterPro" id="IPR009057">
    <property type="entry name" value="Homeodomain-like_sf"/>
</dbReference>
<organism evidence="6 7">
    <name type="scientific">Hymenobacter volaticus</name>
    <dbReference type="NCBI Taxonomy" id="2932254"/>
    <lineage>
        <taxon>Bacteria</taxon>
        <taxon>Pseudomonadati</taxon>
        <taxon>Bacteroidota</taxon>
        <taxon>Cytophagia</taxon>
        <taxon>Cytophagales</taxon>
        <taxon>Hymenobacteraceae</taxon>
        <taxon>Hymenobacter</taxon>
    </lineage>
</organism>
<evidence type="ECO:0000259" key="5">
    <source>
        <dbReference type="PROSITE" id="PS01124"/>
    </source>
</evidence>
<evidence type="ECO:0000256" key="1">
    <source>
        <dbReference type="ARBA" id="ARBA00023015"/>
    </source>
</evidence>
<gene>
    <name evidence="6" type="ORF">MUN86_25410</name>
</gene>
<dbReference type="PROSITE" id="PS01124">
    <property type="entry name" value="HTH_ARAC_FAMILY_2"/>
    <property type="match status" value="1"/>
</dbReference>
<dbReference type="SMART" id="SM00342">
    <property type="entry name" value="HTH_ARAC"/>
    <property type="match status" value="1"/>
</dbReference>
<name>A0ABY4GD46_9BACT</name>
<dbReference type="RefSeq" id="WP_245126380.1">
    <property type="nucleotide sequence ID" value="NZ_CP095063.1"/>
</dbReference>
<evidence type="ECO:0000313" key="7">
    <source>
        <dbReference type="Proteomes" id="UP000830401"/>
    </source>
</evidence>
<dbReference type="InterPro" id="IPR018062">
    <property type="entry name" value="HTH_AraC-typ_CS"/>
</dbReference>
<evidence type="ECO:0000256" key="2">
    <source>
        <dbReference type="ARBA" id="ARBA00023125"/>
    </source>
</evidence>
<feature type="transmembrane region" description="Helical" evidence="4">
    <location>
        <begin position="21"/>
        <end position="44"/>
    </location>
</feature>
<dbReference type="EMBL" id="CP095063">
    <property type="protein sequence ID" value="UOQ68813.1"/>
    <property type="molecule type" value="Genomic_DNA"/>
</dbReference>
<feature type="domain" description="HTH araC/xylS-type" evidence="5">
    <location>
        <begin position="117"/>
        <end position="219"/>
    </location>
</feature>
<proteinExistence type="predicted"/>
<feature type="transmembrane region" description="Helical" evidence="4">
    <location>
        <begin position="56"/>
        <end position="74"/>
    </location>
</feature>
<keyword evidence="7" id="KW-1185">Reference proteome</keyword>
<dbReference type="PROSITE" id="PS00041">
    <property type="entry name" value="HTH_ARAC_FAMILY_1"/>
    <property type="match status" value="1"/>
</dbReference>
<dbReference type="InterPro" id="IPR018060">
    <property type="entry name" value="HTH_AraC"/>
</dbReference>
<keyword evidence="3" id="KW-0804">Transcription</keyword>
<keyword evidence="1" id="KW-0805">Transcription regulation</keyword>
<protein>
    <submittedName>
        <fullName evidence="6">Helix-turn-helix domain-containing protein</fullName>
    </submittedName>
</protein>